<accession>A0ACD4ZNK7</accession>
<dbReference type="Proteomes" id="UP001348369">
    <property type="component" value="Chromosome"/>
</dbReference>
<evidence type="ECO:0000313" key="2">
    <source>
        <dbReference type="Proteomes" id="UP001348369"/>
    </source>
</evidence>
<name>A0ACD4ZNK7_9ACTN</name>
<gene>
    <name evidence="1" type="ORF">OG835_21795</name>
</gene>
<keyword evidence="2" id="KW-1185">Reference proteome</keyword>
<organism evidence="1 2">
    <name type="scientific">Streptomyces scopuliridis</name>
    <dbReference type="NCBI Taxonomy" id="452529"/>
    <lineage>
        <taxon>Bacteria</taxon>
        <taxon>Bacillati</taxon>
        <taxon>Actinomycetota</taxon>
        <taxon>Actinomycetes</taxon>
        <taxon>Kitasatosporales</taxon>
        <taxon>Streptomycetaceae</taxon>
        <taxon>Streptomyces</taxon>
    </lineage>
</organism>
<evidence type="ECO:0000313" key="1">
    <source>
        <dbReference type="EMBL" id="WSB99382.1"/>
    </source>
</evidence>
<protein>
    <submittedName>
        <fullName evidence="1">Nuclear transport factor 2 family protein</fullName>
    </submittedName>
</protein>
<sequence length="126" mass="13859">MTHPVLADSPDAVRAYMSLTTGDDHTTAIVSFADAAHVTDDGRDHHGTSEIRKWLDRTSSEYSYTSTPLVARTNGESGRTTVTCRLQGTFPGSPVDLDYRFRLDSAHRISRLEIVVHDPERSLSAG</sequence>
<dbReference type="EMBL" id="CP109109">
    <property type="protein sequence ID" value="WSB99382.1"/>
    <property type="molecule type" value="Genomic_DNA"/>
</dbReference>
<proteinExistence type="predicted"/>
<reference evidence="1" key="1">
    <citation type="submission" date="2022-10" db="EMBL/GenBank/DDBJ databases">
        <title>The complete genomes of actinobacterial strains from the NBC collection.</title>
        <authorList>
            <person name="Joergensen T.S."/>
            <person name="Alvarez Arevalo M."/>
            <person name="Sterndorff E.B."/>
            <person name="Faurdal D."/>
            <person name="Vuksanovic O."/>
            <person name="Mourched A.-S."/>
            <person name="Charusanti P."/>
            <person name="Shaw S."/>
            <person name="Blin K."/>
            <person name="Weber T."/>
        </authorList>
    </citation>
    <scope>NUCLEOTIDE SEQUENCE</scope>
    <source>
        <strain evidence="1">NBC 01771</strain>
    </source>
</reference>